<accession>A0A8T8E621</accession>
<protein>
    <submittedName>
        <fullName evidence="1">Uncharacterized protein</fullName>
    </submittedName>
</protein>
<organism evidence="1 2">
    <name type="scientific">Haloterrigena salifodinae</name>
    <dbReference type="NCBI Taxonomy" id="2675099"/>
    <lineage>
        <taxon>Archaea</taxon>
        <taxon>Methanobacteriati</taxon>
        <taxon>Methanobacteriota</taxon>
        <taxon>Stenosarchaea group</taxon>
        <taxon>Halobacteria</taxon>
        <taxon>Halobacteriales</taxon>
        <taxon>Natrialbaceae</taxon>
        <taxon>Haloterrigena</taxon>
    </lineage>
</organism>
<dbReference type="EMBL" id="CP069188">
    <property type="protein sequence ID" value="QRV17325.1"/>
    <property type="molecule type" value="Genomic_DNA"/>
</dbReference>
<gene>
    <name evidence="1" type="ORF">JMJ58_13365</name>
</gene>
<sequence length="25" mass="2902">MDISKTTLLDHLRKAGTRVLGQYER</sequence>
<dbReference type="GeneID" id="96090988"/>
<evidence type="ECO:0000313" key="1">
    <source>
        <dbReference type="EMBL" id="QRV17325.1"/>
    </source>
</evidence>
<dbReference type="RefSeq" id="WP_204749374.1">
    <property type="nucleotide sequence ID" value="NZ_CP069188.1"/>
</dbReference>
<dbReference type="KEGG" id="hsal:JMJ58_13365"/>
<keyword evidence="2" id="KW-1185">Reference proteome</keyword>
<name>A0A8T8E621_9EURY</name>
<dbReference type="Proteomes" id="UP000637819">
    <property type="component" value="Chromosome"/>
</dbReference>
<dbReference type="AlphaFoldDB" id="A0A8T8E621"/>
<reference evidence="1 2" key="1">
    <citation type="submission" date="2021-01" db="EMBL/GenBank/DDBJ databases">
        <title>Genome Sequence and Methylation Pattern of Haloterrigena salifodinae BOL5-1, An Extremely Halophilic Archaeon from a Bolivian Salt Mine.</title>
        <authorList>
            <person name="DasSarma P."/>
            <person name="Anton B.P."/>
            <person name="DasSarma S.L."/>
            <person name="von Ehrenheim H.A.L."/>
            <person name="Martinez F.L."/>
            <person name="Guzman D."/>
            <person name="Roberts R.J."/>
            <person name="DasSarma S."/>
        </authorList>
    </citation>
    <scope>NUCLEOTIDE SEQUENCE [LARGE SCALE GENOMIC DNA]</scope>
    <source>
        <strain evidence="1 2">BOL5-1</strain>
    </source>
</reference>
<evidence type="ECO:0000313" key="2">
    <source>
        <dbReference type="Proteomes" id="UP000637819"/>
    </source>
</evidence>
<proteinExistence type="predicted"/>